<protein>
    <submittedName>
        <fullName evidence="2">Uncharacterized protein</fullName>
    </submittedName>
</protein>
<keyword evidence="1" id="KW-0812">Transmembrane</keyword>
<evidence type="ECO:0000313" key="3">
    <source>
        <dbReference type="Proteomes" id="UP000292052"/>
    </source>
</evidence>
<dbReference type="AlphaFoldDB" id="A0A482VIU1"/>
<comment type="caution">
    <text evidence="2">The sequence shown here is derived from an EMBL/GenBank/DDBJ whole genome shotgun (WGS) entry which is preliminary data.</text>
</comment>
<sequence>MEVTKSASKKTDKKKSRKIAVIVDFLFCGLVTLLWVTAFSFFVRFSLNSQQEKVNAHEYFYFSYFIIVVIVSVTGIYFESLILKGFEKFSPKIAVVVKKGQCKNGPYVLKLRVADVPDKEFLETELEESNLTYDDVLNVCCKELKLEKDNIVRLRKIPDTKIRNDDDIKRFRRLEYLEVITKE</sequence>
<keyword evidence="1" id="KW-0472">Membrane</keyword>
<keyword evidence="3" id="KW-1185">Reference proteome</keyword>
<dbReference type="Proteomes" id="UP000292052">
    <property type="component" value="Unassembled WGS sequence"/>
</dbReference>
<dbReference type="PANTHER" id="PTHR24192:SF3">
    <property type="entry name" value="ANKYRIN REPEAT DOMAIN 40"/>
    <property type="match status" value="1"/>
</dbReference>
<dbReference type="InterPro" id="IPR039195">
    <property type="entry name" value="ANKRD40"/>
</dbReference>
<name>A0A482VIU1_ASBVE</name>
<reference evidence="2 3" key="1">
    <citation type="submission" date="2017-03" db="EMBL/GenBank/DDBJ databases">
        <title>Genome of the blue death feigning beetle - Asbolus verrucosus.</title>
        <authorList>
            <person name="Rider S.D."/>
        </authorList>
    </citation>
    <scope>NUCLEOTIDE SEQUENCE [LARGE SCALE GENOMIC DNA]</scope>
    <source>
        <strain evidence="2">Butters</strain>
        <tissue evidence="2">Head and leg muscle</tissue>
    </source>
</reference>
<proteinExistence type="predicted"/>
<accession>A0A482VIU1</accession>
<dbReference type="OrthoDB" id="194358at2759"/>
<dbReference type="STRING" id="1661398.A0A482VIU1"/>
<evidence type="ECO:0000256" key="1">
    <source>
        <dbReference type="SAM" id="Phobius"/>
    </source>
</evidence>
<organism evidence="2 3">
    <name type="scientific">Asbolus verrucosus</name>
    <name type="common">Desert ironclad beetle</name>
    <dbReference type="NCBI Taxonomy" id="1661398"/>
    <lineage>
        <taxon>Eukaryota</taxon>
        <taxon>Metazoa</taxon>
        <taxon>Ecdysozoa</taxon>
        <taxon>Arthropoda</taxon>
        <taxon>Hexapoda</taxon>
        <taxon>Insecta</taxon>
        <taxon>Pterygota</taxon>
        <taxon>Neoptera</taxon>
        <taxon>Endopterygota</taxon>
        <taxon>Coleoptera</taxon>
        <taxon>Polyphaga</taxon>
        <taxon>Cucujiformia</taxon>
        <taxon>Tenebrionidae</taxon>
        <taxon>Pimeliinae</taxon>
        <taxon>Asbolus</taxon>
    </lineage>
</organism>
<dbReference type="EMBL" id="QDEB01094692">
    <property type="protein sequence ID" value="RZC32762.1"/>
    <property type="molecule type" value="Genomic_DNA"/>
</dbReference>
<keyword evidence="1" id="KW-1133">Transmembrane helix</keyword>
<dbReference type="PANTHER" id="PTHR24192">
    <property type="entry name" value="ANKYRIN REPEAT DOMAIN 40"/>
    <property type="match status" value="1"/>
</dbReference>
<gene>
    <name evidence="2" type="ORF">BDFB_003835</name>
</gene>
<feature type="transmembrane region" description="Helical" evidence="1">
    <location>
        <begin position="59"/>
        <end position="78"/>
    </location>
</feature>
<feature type="transmembrane region" description="Helical" evidence="1">
    <location>
        <begin position="21"/>
        <end position="47"/>
    </location>
</feature>
<evidence type="ECO:0000313" key="2">
    <source>
        <dbReference type="EMBL" id="RZC32762.1"/>
    </source>
</evidence>